<comment type="caution">
    <text evidence="2">The sequence shown here is derived from an EMBL/GenBank/DDBJ whole genome shotgun (WGS) entry which is preliminary data.</text>
</comment>
<evidence type="ECO:0000256" key="1">
    <source>
        <dbReference type="SAM" id="MobiDB-lite"/>
    </source>
</evidence>
<keyword evidence="3" id="KW-1185">Reference proteome</keyword>
<name>A0ABU6YZ05_9FABA</name>
<organism evidence="2 3">
    <name type="scientific">Stylosanthes scabra</name>
    <dbReference type="NCBI Taxonomy" id="79078"/>
    <lineage>
        <taxon>Eukaryota</taxon>
        <taxon>Viridiplantae</taxon>
        <taxon>Streptophyta</taxon>
        <taxon>Embryophyta</taxon>
        <taxon>Tracheophyta</taxon>
        <taxon>Spermatophyta</taxon>
        <taxon>Magnoliopsida</taxon>
        <taxon>eudicotyledons</taxon>
        <taxon>Gunneridae</taxon>
        <taxon>Pentapetalae</taxon>
        <taxon>rosids</taxon>
        <taxon>fabids</taxon>
        <taxon>Fabales</taxon>
        <taxon>Fabaceae</taxon>
        <taxon>Papilionoideae</taxon>
        <taxon>50 kb inversion clade</taxon>
        <taxon>dalbergioids sensu lato</taxon>
        <taxon>Dalbergieae</taxon>
        <taxon>Pterocarpus clade</taxon>
        <taxon>Stylosanthes</taxon>
    </lineage>
</organism>
<feature type="non-terminal residue" evidence="2">
    <location>
        <position position="1"/>
    </location>
</feature>
<evidence type="ECO:0000313" key="2">
    <source>
        <dbReference type="EMBL" id="MED6214318.1"/>
    </source>
</evidence>
<gene>
    <name evidence="2" type="ORF">PIB30_101935</name>
</gene>
<evidence type="ECO:0000313" key="3">
    <source>
        <dbReference type="Proteomes" id="UP001341840"/>
    </source>
</evidence>
<accession>A0ABU6YZ05</accession>
<feature type="region of interest" description="Disordered" evidence="1">
    <location>
        <begin position="41"/>
        <end position="82"/>
    </location>
</feature>
<proteinExistence type="predicted"/>
<sequence length="82" mass="8699">SQYEGLSIQEQRSKCKRTISSCSSISRSKCRCCSRGRSTLGPITSKPNEGGRAGIKGGNKKCQSTSGFGKSAKKPSKMGIKP</sequence>
<reference evidence="2 3" key="1">
    <citation type="journal article" date="2023" name="Plants (Basel)">
        <title>Bridging the Gap: Combining Genomics and Transcriptomics Approaches to Understand Stylosanthes scabra, an Orphan Legume from the Brazilian Caatinga.</title>
        <authorList>
            <person name="Ferreira-Neto J.R.C."/>
            <person name="da Silva M.D."/>
            <person name="Binneck E."/>
            <person name="de Melo N.F."/>
            <person name="da Silva R.H."/>
            <person name="de Melo A.L.T.M."/>
            <person name="Pandolfi V."/>
            <person name="Bustamante F.O."/>
            <person name="Brasileiro-Vidal A.C."/>
            <person name="Benko-Iseppon A.M."/>
        </authorList>
    </citation>
    <scope>NUCLEOTIDE SEQUENCE [LARGE SCALE GENOMIC DNA]</scope>
    <source>
        <tissue evidence="2">Leaves</tissue>
    </source>
</reference>
<dbReference type="Proteomes" id="UP001341840">
    <property type="component" value="Unassembled WGS sequence"/>
</dbReference>
<protein>
    <submittedName>
        <fullName evidence="2">Uncharacterized protein</fullName>
    </submittedName>
</protein>
<dbReference type="EMBL" id="JASCZI010244712">
    <property type="protein sequence ID" value="MED6214318.1"/>
    <property type="molecule type" value="Genomic_DNA"/>
</dbReference>